<dbReference type="InterPro" id="IPR003509">
    <property type="entry name" value="UPF0102_YraN-like"/>
</dbReference>
<dbReference type="AlphaFoldDB" id="A0A142BVR8"/>
<proteinExistence type="inferred from homology"/>
<sequence>MSNFELQEKAVQAATRFIERKGFELLETGWTSPEGTTIDLIASDEDSLVFIDVTATEYGEGGFEGGKVSRSDLEIAAASWLAGNSPEGDIQVRFDIIDMLVVSADRALLRHHINAFSCGVE</sequence>
<comment type="similarity">
    <text evidence="1">Belongs to the UPF0102 family.</text>
</comment>
<dbReference type="Gene3D" id="3.40.1350.10">
    <property type="match status" value="1"/>
</dbReference>
<keyword evidence="2" id="KW-0378">Hydrolase</keyword>
<dbReference type="SUPFAM" id="SSF52980">
    <property type="entry name" value="Restriction endonuclease-like"/>
    <property type="match status" value="1"/>
</dbReference>
<dbReference type="GO" id="GO:0003676">
    <property type="term" value="F:nucleic acid binding"/>
    <property type="evidence" value="ECO:0007669"/>
    <property type="project" value="InterPro"/>
</dbReference>
<dbReference type="InterPro" id="IPR011335">
    <property type="entry name" value="Restrct_endonuc-II-like"/>
</dbReference>
<accession>A0A142BVR8</accession>
<protein>
    <submittedName>
        <fullName evidence="2">Restriction endonuclease</fullName>
    </submittedName>
</protein>
<reference evidence="2" key="2">
    <citation type="submission" date="2016-02" db="EMBL/GenBank/DDBJ databases">
        <authorList>
            <person name="Wen L."/>
            <person name="He K."/>
            <person name="Yang H."/>
        </authorList>
    </citation>
    <scope>NUCLEOTIDE SEQUENCE</scope>
</reference>
<dbReference type="InterPro" id="IPR011856">
    <property type="entry name" value="tRNA_endonuc-like_dom_sf"/>
</dbReference>
<organism evidence="2">
    <name type="scientific">uncultured bacterium IN-05</name>
    <dbReference type="NCBI Taxonomy" id="1805583"/>
    <lineage>
        <taxon>Bacteria</taxon>
        <taxon>environmental samples</taxon>
    </lineage>
</organism>
<name>A0A142BVR8_9BACT</name>
<evidence type="ECO:0000256" key="1">
    <source>
        <dbReference type="ARBA" id="ARBA00006738"/>
    </source>
</evidence>
<dbReference type="EMBL" id="KU736870">
    <property type="protein sequence ID" value="AMP42206.1"/>
    <property type="molecule type" value="Genomic_DNA"/>
</dbReference>
<keyword evidence="2" id="KW-0255">Endonuclease</keyword>
<evidence type="ECO:0000313" key="2">
    <source>
        <dbReference type="EMBL" id="AMP42206.1"/>
    </source>
</evidence>
<keyword evidence="2" id="KW-0540">Nuclease</keyword>
<reference evidence="2" key="1">
    <citation type="journal article" date="2016" name="Appl. Environ. Microbiol.">
        <title>Diversity of the Tetracycline Mobilome within a Chinese Pig Manure Sample.</title>
        <authorList>
            <person name="Leclercq S.O."/>
            <person name="Wang C."/>
            <person name="Zhu Y."/>
            <person name="Wu H."/>
            <person name="Du X."/>
            <person name="Liu Z."/>
            <person name="Feng J."/>
        </authorList>
    </citation>
    <scope>NUCLEOTIDE SEQUENCE</scope>
</reference>
<dbReference type="Pfam" id="PF02021">
    <property type="entry name" value="UPF0102"/>
    <property type="match status" value="1"/>
</dbReference>
<dbReference type="GO" id="GO:0004519">
    <property type="term" value="F:endonuclease activity"/>
    <property type="evidence" value="ECO:0007669"/>
    <property type="project" value="UniProtKB-KW"/>
</dbReference>